<keyword evidence="3" id="KW-1185">Reference proteome</keyword>
<dbReference type="STRING" id="372326.A0A1V4KSI9"/>
<gene>
    <name evidence="2" type="ORF">AV530_008869</name>
</gene>
<dbReference type="EMBL" id="LSYS01002163">
    <property type="protein sequence ID" value="OPJ86837.1"/>
    <property type="molecule type" value="Genomic_DNA"/>
</dbReference>
<evidence type="ECO:0000256" key="1">
    <source>
        <dbReference type="SAM" id="MobiDB-lite"/>
    </source>
</evidence>
<protein>
    <submittedName>
        <fullName evidence="2">Uncharacterized protein</fullName>
    </submittedName>
</protein>
<organism evidence="2 3">
    <name type="scientific">Patagioenas fasciata monilis</name>
    <dbReference type="NCBI Taxonomy" id="372326"/>
    <lineage>
        <taxon>Eukaryota</taxon>
        <taxon>Metazoa</taxon>
        <taxon>Chordata</taxon>
        <taxon>Craniata</taxon>
        <taxon>Vertebrata</taxon>
        <taxon>Euteleostomi</taxon>
        <taxon>Archelosauria</taxon>
        <taxon>Archosauria</taxon>
        <taxon>Dinosauria</taxon>
        <taxon>Saurischia</taxon>
        <taxon>Theropoda</taxon>
        <taxon>Coelurosauria</taxon>
        <taxon>Aves</taxon>
        <taxon>Neognathae</taxon>
        <taxon>Neoaves</taxon>
        <taxon>Columbimorphae</taxon>
        <taxon>Columbiformes</taxon>
        <taxon>Columbidae</taxon>
        <taxon>Patagioenas</taxon>
    </lineage>
</organism>
<evidence type="ECO:0000313" key="2">
    <source>
        <dbReference type="EMBL" id="OPJ86837.1"/>
    </source>
</evidence>
<evidence type="ECO:0000313" key="3">
    <source>
        <dbReference type="Proteomes" id="UP000190648"/>
    </source>
</evidence>
<dbReference type="Proteomes" id="UP000190648">
    <property type="component" value="Unassembled WGS sequence"/>
</dbReference>
<accession>A0A1V4KSI9</accession>
<sequence length="410" mass="45695">MRRYKGRGLREGRASAQVVVQFGSSCTHLSEEEELAKLRVDQSNCRATEGHQTSPCTPDMEWPKLETPNHRSLQWLEETLVTSEWLRVAQLMEDITQEMGNASTCGAMGLQEQHRVVLSDLHRVQERARDVHSQLESDMDLLLAQQHQVEEVMEKLQWVNRSLGLMLVAMEGARDQLENHLQHLHTNFDPAGRSPSFTSRILHGSCFMLLVTLLVPTSPRVTFLLLFLASSALSDLLSIPALSALLVLAVAGQWLVTVTHHDAEEAWPAFPHHRLTSTPDRKREMKLLQEELDRMDLSCLQEPSVLEQSPKMAQDVPRLGQVSPVPGAWRTKLSSYGVMPEPAPGVKPNSPTQSPASDGSLLSPRSPCQGLTRVGQRCRKKAIPGQDFCHIHTTSRTSCSSLAMDSSPHI</sequence>
<proteinExistence type="predicted"/>
<dbReference type="AlphaFoldDB" id="A0A1V4KSI9"/>
<dbReference type="PROSITE" id="PS51257">
    <property type="entry name" value="PROKAR_LIPOPROTEIN"/>
    <property type="match status" value="1"/>
</dbReference>
<feature type="region of interest" description="Disordered" evidence="1">
    <location>
        <begin position="339"/>
        <end position="368"/>
    </location>
</feature>
<name>A0A1V4KSI9_PATFA</name>
<comment type="caution">
    <text evidence="2">The sequence shown here is derived from an EMBL/GenBank/DDBJ whole genome shotgun (WGS) entry which is preliminary data.</text>
</comment>
<reference evidence="2 3" key="1">
    <citation type="submission" date="2016-02" db="EMBL/GenBank/DDBJ databases">
        <title>Band-tailed pigeon sequencing and assembly.</title>
        <authorList>
            <person name="Soares A.E."/>
            <person name="Novak B.J."/>
            <person name="Rice E.S."/>
            <person name="O'Connell B."/>
            <person name="Chang D."/>
            <person name="Weber S."/>
            <person name="Shapiro B."/>
        </authorList>
    </citation>
    <scope>NUCLEOTIDE SEQUENCE [LARGE SCALE GENOMIC DNA]</scope>
    <source>
        <strain evidence="2">BTP2013</strain>
        <tissue evidence="2">Blood</tissue>
    </source>
</reference>
<dbReference type="OrthoDB" id="5978806at2759"/>